<feature type="domain" description="FAD-binding" evidence="5">
    <location>
        <begin position="134"/>
        <end position="389"/>
    </location>
</feature>
<evidence type="ECO:0000256" key="1">
    <source>
        <dbReference type="ARBA" id="ARBA00022630"/>
    </source>
</evidence>
<keyword evidence="7" id="KW-1185">Reference proteome</keyword>
<gene>
    <name evidence="6" type="ORF">DMA12_15435</name>
</gene>
<evidence type="ECO:0000313" key="6">
    <source>
        <dbReference type="EMBL" id="RSM44923.1"/>
    </source>
</evidence>
<comment type="caution">
    <text evidence="6">The sequence shown here is derived from an EMBL/GenBank/DDBJ whole genome shotgun (WGS) entry which is preliminary data.</text>
</comment>
<dbReference type="GO" id="GO:0004497">
    <property type="term" value="F:monooxygenase activity"/>
    <property type="evidence" value="ECO:0007669"/>
    <property type="project" value="UniProtKB-KW"/>
</dbReference>
<dbReference type="EMBL" id="QHHU01000018">
    <property type="protein sequence ID" value="RSM44923.1"/>
    <property type="molecule type" value="Genomic_DNA"/>
</dbReference>
<keyword evidence="1" id="KW-0285">Flavoprotein</keyword>
<dbReference type="PANTHER" id="PTHR47178">
    <property type="entry name" value="MONOOXYGENASE, FAD-BINDING"/>
    <property type="match status" value="1"/>
</dbReference>
<proteinExistence type="predicted"/>
<dbReference type="SUPFAM" id="SSF51905">
    <property type="entry name" value="FAD/NAD(P)-binding domain"/>
    <property type="match status" value="1"/>
</dbReference>
<dbReference type="OrthoDB" id="3322136at2"/>
<dbReference type="Gene3D" id="3.50.50.60">
    <property type="entry name" value="FAD/NAD(P)-binding domain"/>
    <property type="match status" value="1"/>
</dbReference>
<keyword evidence="4 6" id="KW-0503">Monooxygenase</keyword>
<sequence length="407" mass="43821">MNTLKVLIAGAGLGGLTLAQSLRGHSIDVSLFERDSSPWDRPQGYRLHLDADALNTVAEVLPPAHRAVFDATAQRTEPFTTILDTDLSVIKRLPTVDEHDPATWPHHPVPVGHANVDRATLRQILLHDVEDAVHYDKALTHYENDGKGVTAYFADGTSARGDVLVGADGIRSAVRRQRAPGHDAVDAGITAIYGRLPLKAAEPLVPDPVLTDIFTIAADSRKVFLGLGPVRFPQPPGQAAAELTPGMAMIPREDYLVCIVGGRHEHFPRLAEAATARSRHDLRGLAAYTVRDWPQTVTELFDVADPESFFSVRMSTSVPHGLDEPTNVTLLGDAIHAMTPTLGRGANVAMRDGALLGRALTAVAAGHRELPSALAGYEQSMLSYGFDVVRSAARIGEQRMAQNPLAQ</sequence>
<dbReference type="GO" id="GO:0071949">
    <property type="term" value="F:FAD binding"/>
    <property type="evidence" value="ECO:0007669"/>
    <property type="project" value="InterPro"/>
</dbReference>
<dbReference type="PANTHER" id="PTHR47178:SF6">
    <property type="entry name" value="FAD-BINDING DOMAIN-CONTAINING PROTEIN"/>
    <property type="match status" value="1"/>
</dbReference>
<evidence type="ECO:0000256" key="2">
    <source>
        <dbReference type="ARBA" id="ARBA00022827"/>
    </source>
</evidence>
<dbReference type="RefSeq" id="WP_020639500.1">
    <property type="nucleotide sequence ID" value="NZ_QHHU01000018.1"/>
</dbReference>
<dbReference type="PRINTS" id="PR00420">
    <property type="entry name" value="RNGMNOXGNASE"/>
</dbReference>
<dbReference type="InterPro" id="IPR036188">
    <property type="entry name" value="FAD/NAD-bd_sf"/>
</dbReference>
<evidence type="ECO:0000256" key="3">
    <source>
        <dbReference type="ARBA" id="ARBA00023002"/>
    </source>
</evidence>
<dbReference type="InterPro" id="IPR002938">
    <property type="entry name" value="FAD-bd"/>
</dbReference>
<keyword evidence="2" id="KW-0274">FAD</keyword>
<dbReference type="Proteomes" id="UP000286716">
    <property type="component" value="Unassembled WGS sequence"/>
</dbReference>
<keyword evidence="3" id="KW-0560">Oxidoreductase</keyword>
<name>A0A428WPE1_AMYBA</name>
<evidence type="ECO:0000256" key="4">
    <source>
        <dbReference type="ARBA" id="ARBA00023033"/>
    </source>
</evidence>
<evidence type="ECO:0000313" key="7">
    <source>
        <dbReference type="Proteomes" id="UP000286716"/>
    </source>
</evidence>
<dbReference type="AlphaFoldDB" id="A0A428WPE1"/>
<reference evidence="6 7" key="1">
    <citation type="submission" date="2018-05" db="EMBL/GenBank/DDBJ databases">
        <title>Evolution of GPA BGCs.</title>
        <authorList>
            <person name="Waglechner N."/>
            <person name="Wright G.D."/>
        </authorList>
    </citation>
    <scope>NUCLEOTIDE SEQUENCE [LARGE SCALE GENOMIC DNA]</scope>
    <source>
        <strain evidence="6 7">DSM 5908</strain>
    </source>
</reference>
<accession>A0A428WPE1</accession>
<dbReference type="Pfam" id="PF01494">
    <property type="entry name" value="FAD_binding_3"/>
    <property type="match status" value="1"/>
</dbReference>
<protein>
    <submittedName>
        <fullName evidence="6">FAD-dependent monooxygenase</fullName>
    </submittedName>
</protein>
<organism evidence="6 7">
    <name type="scientific">Amycolatopsis balhimycina DSM 5908</name>
    <dbReference type="NCBI Taxonomy" id="1081091"/>
    <lineage>
        <taxon>Bacteria</taxon>
        <taxon>Bacillati</taxon>
        <taxon>Actinomycetota</taxon>
        <taxon>Actinomycetes</taxon>
        <taxon>Pseudonocardiales</taxon>
        <taxon>Pseudonocardiaceae</taxon>
        <taxon>Amycolatopsis</taxon>
    </lineage>
</organism>
<evidence type="ECO:0000259" key="5">
    <source>
        <dbReference type="Pfam" id="PF01494"/>
    </source>
</evidence>